<feature type="transmembrane region" description="Helical" evidence="1">
    <location>
        <begin position="35"/>
        <end position="56"/>
    </location>
</feature>
<keyword evidence="1" id="KW-1133">Transmembrane helix</keyword>
<keyword evidence="1" id="KW-0472">Membrane</keyword>
<dbReference type="EMBL" id="AB069690">
    <property type="protein sequence ID" value="BAG68490.1"/>
    <property type="molecule type" value="Genomic_DNA"/>
</dbReference>
<keyword evidence="1" id="KW-0812">Transmembrane</keyword>
<name>B3XVT4_ASPOZ</name>
<evidence type="ECO:0000256" key="1">
    <source>
        <dbReference type="SAM" id="Phobius"/>
    </source>
</evidence>
<accession>B3XVT4</accession>
<sequence>MVENLLRQVIRIGVDHYCLGSSPTPLHHGVCTWSVPAYLSHPLFCFCVIFFLSLTYHS</sequence>
<protein>
    <submittedName>
        <fullName evidence="2">Uncharacterized protein</fullName>
    </submittedName>
</protein>
<proteinExistence type="predicted"/>
<evidence type="ECO:0000313" key="2">
    <source>
        <dbReference type="EMBL" id="BAG68490.1"/>
    </source>
</evidence>
<reference evidence="2" key="1">
    <citation type="submission" date="2001-08" db="EMBL/GenBank/DDBJ databases">
        <title>Nucleotide sequence of gtaB, a gene that encodes glutaminase-like protein.</title>
        <authorList>
            <person name="Akao T."/>
            <person name="Yoshiuchi K."/>
            <person name="Akeno T."/>
            <person name="Goto K."/>
            <person name="Akita O."/>
        </authorList>
    </citation>
    <scope>NUCLEOTIDE SEQUENCE</scope>
    <source>
        <strain evidence="2">RIB40</strain>
    </source>
</reference>
<organism evidence="2">
    <name type="scientific">Aspergillus oryzae</name>
    <name type="common">Yellow koji mold</name>
    <dbReference type="NCBI Taxonomy" id="5062"/>
    <lineage>
        <taxon>Eukaryota</taxon>
        <taxon>Fungi</taxon>
        <taxon>Dikarya</taxon>
        <taxon>Ascomycota</taxon>
        <taxon>Pezizomycotina</taxon>
        <taxon>Eurotiomycetes</taxon>
        <taxon>Eurotiomycetidae</taxon>
        <taxon>Eurotiales</taxon>
        <taxon>Aspergillaceae</taxon>
        <taxon>Aspergillus</taxon>
        <taxon>Aspergillus subgen. Circumdati</taxon>
    </lineage>
</organism>
<dbReference type="AlphaFoldDB" id="B3XVT4"/>